<accession>A0A2L2XYJ7</accession>
<feature type="chain" id="PRO_5014695045" evidence="1">
    <location>
        <begin position="18"/>
        <end position="127"/>
    </location>
</feature>
<proteinExistence type="evidence at transcript level"/>
<reference evidence="2" key="1">
    <citation type="journal article" date="2016" name="Mol. Ecol. Resour.">
        <title>Evaluation of the impact of RNA preservation methods of spiders for de novo transcriptome assembly.</title>
        <authorList>
            <person name="Kono N."/>
            <person name="Nakamura H."/>
            <person name="Ito Y."/>
            <person name="Tomita M."/>
            <person name="Arakawa K."/>
        </authorList>
    </citation>
    <scope>NUCLEOTIDE SEQUENCE</scope>
    <source>
        <tissue evidence="2">Whole body</tissue>
    </source>
</reference>
<dbReference type="InterPro" id="IPR024079">
    <property type="entry name" value="MetalloPept_cat_dom_sf"/>
</dbReference>
<dbReference type="OrthoDB" id="291007at2759"/>
<protein>
    <submittedName>
        <fullName evidence="2">Metalloendopeptidase</fullName>
    </submittedName>
</protein>
<organism evidence="2">
    <name type="scientific">Parasteatoda tepidariorum</name>
    <name type="common">Common house spider</name>
    <name type="synonym">Achaearanea tepidariorum</name>
    <dbReference type="NCBI Taxonomy" id="114398"/>
    <lineage>
        <taxon>Eukaryota</taxon>
        <taxon>Metazoa</taxon>
        <taxon>Ecdysozoa</taxon>
        <taxon>Arthropoda</taxon>
        <taxon>Chelicerata</taxon>
        <taxon>Arachnida</taxon>
        <taxon>Araneae</taxon>
        <taxon>Araneomorphae</taxon>
        <taxon>Entelegynae</taxon>
        <taxon>Araneoidea</taxon>
        <taxon>Theridiidae</taxon>
        <taxon>Parasteatoda</taxon>
    </lineage>
</organism>
<evidence type="ECO:0000256" key="1">
    <source>
        <dbReference type="SAM" id="SignalP"/>
    </source>
</evidence>
<name>A0A2L2XYJ7_PARTP</name>
<dbReference type="GO" id="GO:0004222">
    <property type="term" value="F:metalloendopeptidase activity"/>
    <property type="evidence" value="ECO:0007669"/>
    <property type="project" value="InterPro"/>
</dbReference>
<dbReference type="EMBL" id="IAAA01003708">
    <property type="protein sequence ID" value="LAA01049.1"/>
    <property type="molecule type" value="mRNA"/>
</dbReference>
<sequence length="127" mass="14439">MASTLILFILFIGCSCGHPIDDYDPINFPMENPDLFGGDMLGFDSEDRSAVVDKRQLWERGVVPFVEDPGLNKTVIMLYGSLTFSKDWRAKLRTMETLDGGWLKDPMSKGKLSQKDIQRINMLYKCP</sequence>
<dbReference type="GO" id="GO:0006508">
    <property type="term" value="P:proteolysis"/>
    <property type="evidence" value="ECO:0007669"/>
    <property type="project" value="InterPro"/>
</dbReference>
<dbReference type="AlphaFoldDB" id="A0A2L2XYJ7"/>
<feature type="signal peptide" evidence="1">
    <location>
        <begin position="1"/>
        <end position="17"/>
    </location>
</feature>
<evidence type="ECO:0000313" key="2">
    <source>
        <dbReference type="EMBL" id="LAA01049.1"/>
    </source>
</evidence>
<keyword evidence="1" id="KW-0732">Signal</keyword>
<dbReference type="Gene3D" id="3.40.390.10">
    <property type="entry name" value="Collagenase (Catalytic Domain)"/>
    <property type="match status" value="1"/>
</dbReference>